<accession>A0A381WEC6</accession>
<dbReference type="InterPro" id="IPR018278">
    <property type="entry name" value="Ribosomal_bS21_CS"/>
</dbReference>
<dbReference type="InterPro" id="IPR001911">
    <property type="entry name" value="Ribosomal_bS21"/>
</dbReference>
<keyword evidence="2" id="KW-0689">Ribosomal protein</keyword>
<keyword evidence="3" id="KW-0687">Ribonucleoprotein</keyword>
<evidence type="ECO:0000256" key="1">
    <source>
        <dbReference type="ARBA" id="ARBA00006640"/>
    </source>
</evidence>
<evidence type="ECO:0000256" key="2">
    <source>
        <dbReference type="ARBA" id="ARBA00022980"/>
    </source>
</evidence>
<name>A0A381WEC6_9ZZZZ</name>
<protein>
    <recommendedName>
        <fullName evidence="5">30S ribosomal protein S21</fullName>
    </recommendedName>
</protein>
<evidence type="ECO:0008006" key="5">
    <source>
        <dbReference type="Google" id="ProtNLM"/>
    </source>
</evidence>
<dbReference type="PROSITE" id="PS01181">
    <property type="entry name" value="RIBOSOMAL_S21"/>
    <property type="match status" value="1"/>
</dbReference>
<dbReference type="PRINTS" id="PR00976">
    <property type="entry name" value="RIBOSOMALS21"/>
</dbReference>
<proteinExistence type="inferred from homology"/>
<evidence type="ECO:0000256" key="3">
    <source>
        <dbReference type="ARBA" id="ARBA00023274"/>
    </source>
</evidence>
<dbReference type="AlphaFoldDB" id="A0A381WEC6"/>
<dbReference type="GO" id="GO:1990904">
    <property type="term" value="C:ribonucleoprotein complex"/>
    <property type="evidence" value="ECO:0007669"/>
    <property type="project" value="UniProtKB-KW"/>
</dbReference>
<dbReference type="GO" id="GO:0005840">
    <property type="term" value="C:ribosome"/>
    <property type="evidence" value="ECO:0007669"/>
    <property type="project" value="UniProtKB-KW"/>
</dbReference>
<organism evidence="4">
    <name type="scientific">marine metagenome</name>
    <dbReference type="NCBI Taxonomy" id="408172"/>
    <lineage>
        <taxon>unclassified sequences</taxon>
        <taxon>metagenomes</taxon>
        <taxon>ecological metagenomes</taxon>
    </lineage>
</organism>
<dbReference type="InterPro" id="IPR038380">
    <property type="entry name" value="Ribosomal_bS21_sf"/>
</dbReference>
<evidence type="ECO:0000313" key="4">
    <source>
        <dbReference type="EMBL" id="SVA50890.1"/>
    </source>
</evidence>
<comment type="similarity">
    <text evidence="1">Belongs to the bacterial ribosomal protein bS21 family.</text>
</comment>
<sequence length="102" mass="11755">MSLYSKLTGAKTDTSLRPAVGGGNIPTLGDWKGSESLLTEIRIRKGEPLDRALRRLKKRLDRENVIKDARNNRYYEKPSVRKRRKMKVAKFTQMLKTRHADA</sequence>
<dbReference type="HAMAP" id="MF_00358">
    <property type="entry name" value="Ribosomal_bS21"/>
    <property type="match status" value="1"/>
</dbReference>
<dbReference type="Gene3D" id="1.20.5.1150">
    <property type="entry name" value="Ribosomal protein S8"/>
    <property type="match status" value="1"/>
</dbReference>
<dbReference type="GO" id="GO:0006412">
    <property type="term" value="P:translation"/>
    <property type="evidence" value="ECO:0007669"/>
    <property type="project" value="InterPro"/>
</dbReference>
<dbReference type="Pfam" id="PF01165">
    <property type="entry name" value="Ribosomal_S21"/>
    <property type="match status" value="1"/>
</dbReference>
<dbReference type="NCBIfam" id="TIGR00030">
    <property type="entry name" value="S21p"/>
    <property type="match status" value="1"/>
</dbReference>
<dbReference type="GO" id="GO:0003735">
    <property type="term" value="F:structural constituent of ribosome"/>
    <property type="evidence" value="ECO:0007669"/>
    <property type="project" value="InterPro"/>
</dbReference>
<reference evidence="4" key="1">
    <citation type="submission" date="2018-05" db="EMBL/GenBank/DDBJ databases">
        <authorList>
            <person name="Lanie J.A."/>
            <person name="Ng W.-L."/>
            <person name="Kazmierczak K.M."/>
            <person name="Andrzejewski T.M."/>
            <person name="Davidsen T.M."/>
            <person name="Wayne K.J."/>
            <person name="Tettelin H."/>
            <person name="Glass J.I."/>
            <person name="Rusch D."/>
            <person name="Podicherti R."/>
            <person name="Tsui H.-C.T."/>
            <person name="Winkler M.E."/>
        </authorList>
    </citation>
    <scope>NUCLEOTIDE SEQUENCE</scope>
</reference>
<dbReference type="EMBL" id="UINC01011543">
    <property type="protein sequence ID" value="SVA50890.1"/>
    <property type="molecule type" value="Genomic_DNA"/>
</dbReference>
<gene>
    <name evidence="4" type="ORF">METZ01_LOCUS103744</name>
</gene>